<name>A0A1W1CZQ9_9ZZZZ</name>
<dbReference type="PROSITE" id="PS51257">
    <property type="entry name" value="PROKAR_LIPOPROTEIN"/>
    <property type="match status" value="1"/>
</dbReference>
<accession>A0A1W1CZQ9</accession>
<gene>
    <name evidence="1" type="ORF">MNB_SV-13-1811</name>
</gene>
<dbReference type="AlphaFoldDB" id="A0A1W1CZQ9"/>
<proteinExistence type="predicted"/>
<dbReference type="EMBL" id="FPHM01000230">
    <property type="protein sequence ID" value="SFV71340.1"/>
    <property type="molecule type" value="Genomic_DNA"/>
</dbReference>
<reference evidence="1" key="1">
    <citation type="submission" date="2016-10" db="EMBL/GenBank/DDBJ databases">
        <authorList>
            <person name="de Groot N.N."/>
        </authorList>
    </citation>
    <scope>NUCLEOTIDE SEQUENCE</scope>
</reference>
<evidence type="ECO:0000313" key="1">
    <source>
        <dbReference type="EMBL" id="SFV71340.1"/>
    </source>
</evidence>
<protein>
    <submittedName>
        <fullName evidence="1">Uncharacterized protein</fullName>
    </submittedName>
</protein>
<organism evidence="1">
    <name type="scientific">hydrothermal vent metagenome</name>
    <dbReference type="NCBI Taxonomy" id="652676"/>
    <lineage>
        <taxon>unclassified sequences</taxon>
        <taxon>metagenomes</taxon>
        <taxon>ecological metagenomes</taxon>
    </lineage>
</organism>
<sequence>MKKNFQWLILSIMIFFLIGCGGGGSDNNKSIQNLQENNLSDYSDIEFQNGIEKEEVCSLLSEEEVSHLVGKSVNQGKLDTEHIYPHASVCSWTSKKSGIPLLILTYHLNASSHSLDYYAPPQLGATKDIIKEQNGTANETITVATSKNTLYEVISRSGNNAVLLYLPYLEPKEGSKEWKEAITLSNQIANRAKGE</sequence>